<evidence type="ECO:0000313" key="5">
    <source>
        <dbReference type="EMBL" id="CAG9164470.1"/>
    </source>
</evidence>
<sequence length="295" mass="31081">MTYFRATTCDEALARLAERNPHDGRHRRIVCGATDCFAEAALVPAAFDWVDISRIEALRRIARDGRTVRIGAAASWEDILATSWLPASLRQAAQGVGSRQIRVQGTLGGNLCHASPVADGMPPLLALDAQVELASARGGRRLPLLAFVTGPRDIALHPDELLVAIEFALPRDDARTAFIKCTNRDGSALAVVSAAVHVRVGDNSRIAEIAVVVGGASPVARRMHAIEAALMGRPIDALAAIVGSVESVASAPLPELAPIDDGRGTAAHRTALVRVAIARALTSCLEESHHGASFV</sequence>
<dbReference type="SUPFAM" id="SSF55447">
    <property type="entry name" value="CO dehydrogenase flavoprotein C-terminal domain-like"/>
    <property type="match status" value="1"/>
</dbReference>
<dbReference type="Pfam" id="PF03450">
    <property type="entry name" value="CO_deh_flav_C"/>
    <property type="match status" value="1"/>
</dbReference>
<name>A0ABM8WB39_9BURK</name>
<dbReference type="EMBL" id="CAJZAG010000001">
    <property type="protein sequence ID" value="CAG9164470.1"/>
    <property type="molecule type" value="Genomic_DNA"/>
</dbReference>
<evidence type="ECO:0000256" key="1">
    <source>
        <dbReference type="ARBA" id="ARBA00022630"/>
    </source>
</evidence>
<dbReference type="InterPro" id="IPR036683">
    <property type="entry name" value="CO_DH_flav_C_dom_sf"/>
</dbReference>
<organism evidence="5 6">
    <name type="scientific">Cupriavidus pampae</name>
    <dbReference type="NCBI Taxonomy" id="659251"/>
    <lineage>
        <taxon>Bacteria</taxon>
        <taxon>Pseudomonadati</taxon>
        <taxon>Pseudomonadota</taxon>
        <taxon>Betaproteobacteria</taxon>
        <taxon>Burkholderiales</taxon>
        <taxon>Burkholderiaceae</taxon>
        <taxon>Cupriavidus</taxon>
    </lineage>
</organism>
<dbReference type="InterPro" id="IPR002346">
    <property type="entry name" value="Mopterin_DH_FAD-bd"/>
</dbReference>
<dbReference type="InterPro" id="IPR005107">
    <property type="entry name" value="CO_DH_flav_C"/>
</dbReference>
<reference evidence="5 6" key="1">
    <citation type="submission" date="2021-08" db="EMBL/GenBank/DDBJ databases">
        <authorList>
            <person name="Peeters C."/>
        </authorList>
    </citation>
    <scope>NUCLEOTIDE SEQUENCE [LARGE SCALE GENOMIC DNA]</scope>
    <source>
        <strain evidence="5 6">LMG 32289</strain>
    </source>
</reference>
<dbReference type="InterPro" id="IPR016166">
    <property type="entry name" value="FAD-bd_PCMH"/>
</dbReference>
<accession>A0ABM8WB39</accession>
<dbReference type="InterPro" id="IPR051312">
    <property type="entry name" value="Diverse_Substr_Oxidored"/>
</dbReference>
<protein>
    <recommendedName>
        <fullName evidence="4">FAD-binding PCMH-type domain-containing protein</fullName>
    </recommendedName>
</protein>
<dbReference type="Gene3D" id="3.30.465.10">
    <property type="match status" value="1"/>
</dbReference>
<keyword evidence="6" id="KW-1185">Reference proteome</keyword>
<evidence type="ECO:0000259" key="4">
    <source>
        <dbReference type="PROSITE" id="PS51387"/>
    </source>
</evidence>
<dbReference type="SUPFAM" id="SSF56176">
    <property type="entry name" value="FAD-binding/transporter-associated domain-like"/>
    <property type="match status" value="1"/>
</dbReference>
<feature type="domain" description="FAD-binding PCMH-type" evidence="4">
    <location>
        <begin position="1"/>
        <end position="172"/>
    </location>
</feature>
<dbReference type="SMART" id="SM01092">
    <property type="entry name" value="CO_deh_flav_C"/>
    <property type="match status" value="1"/>
</dbReference>
<dbReference type="PROSITE" id="PS51387">
    <property type="entry name" value="FAD_PCMH"/>
    <property type="match status" value="1"/>
</dbReference>
<dbReference type="Pfam" id="PF00941">
    <property type="entry name" value="FAD_binding_5"/>
    <property type="match status" value="1"/>
</dbReference>
<dbReference type="Proteomes" id="UP000706525">
    <property type="component" value="Unassembled WGS sequence"/>
</dbReference>
<keyword evidence="3" id="KW-0560">Oxidoreductase</keyword>
<evidence type="ECO:0000256" key="3">
    <source>
        <dbReference type="ARBA" id="ARBA00023002"/>
    </source>
</evidence>
<keyword evidence="2" id="KW-0274">FAD</keyword>
<evidence type="ECO:0000256" key="2">
    <source>
        <dbReference type="ARBA" id="ARBA00022827"/>
    </source>
</evidence>
<dbReference type="RefSeq" id="WP_223982170.1">
    <property type="nucleotide sequence ID" value="NZ_CAJZAG010000001.1"/>
</dbReference>
<comment type="caution">
    <text evidence="5">The sequence shown here is derived from an EMBL/GenBank/DDBJ whole genome shotgun (WGS) entry which is preliminary data.</text>
</comment>
<proteinExistence type="predicted"/>
<gene>
    <name evidence="5" type="ORF">LMG32289_00813</name>
</gene>
<dbReference type="Gene3D" id="3.30.390.50">
    <property type="entry name" value="CO dehydrogenase flavoprotein, C-terminal domain"/>
    <property type="match status" value="1"/>
</dbReference>
<dbReference type="PANTHER" id="PTHR42659:SF2">
    <property type="entry name" value="XANTHINE DEHYDROGENASE SUBUNIT C-RELATED"/>
    <property type="match status" value="1"/>
</dbReference>
<dbReference type="PANTHER" id="PTHR42659">
    <property type="entry name" value="XANTHINE DEHYDROGENASE SUBUNIT C-RELATED"/>
    <property type="match status" value="1"/>
</dbReference>
<keyword evidence="1" id="KW-0285">Flavoprotein</keyword>
<evidence type="ECO:0000313" key="6">
    <source>
        <dbReference type="Proteomes" id="UP000706525"/>
    </source>
</evidence>
<dbReference type="InterPro" id="IPR036318">
    <property type="entry name" value="FAD-bd_PCMH-like_sf"/>
</dbReference>
<dbReference type="InterPro" id="IPR016169">
    <property type="entry name" value="FAD-bd_PCMH_sub2"/>
</dbReference>